<evidence type="ECO:0000259" key="2">
    <source>
        <dbReference type="Pfam" id="PF14240"/>
    </source>
</evidence>
<sequence length="314" mass="32473">MNSHSIRRTRSASAVALATLVLLVSGCAAEPTVDSAAESTSDVLAEETAMPTIEVETAAGPITGDCESMAATFRDVASANADLPDPYLSASCDGDSLVVVTNSIPDYLYVATTPGSPSEDESTYVLPANPVEATDPSPDDVPLLGSIAVAVNGVPIYGPTEGTGGDVLSLVGALSECGSHNGPTAFHVHLFGWAEGVDCLYSAEEVQSGDPTLVGWAADGYPIMSGLLCDNEECSSMTQLTSSWELTDDSLFAIDTWGAHSYVEGSGDLDQCNGRIDSDGQYRYYTTATFPYILGCYHGEVSEGALPALGGGRG</sequence>
<evidence type="ECO:0000256" key="1">
    <source>
        <dbReference type="SAM" id="SignalP"/>
    </source>
</evidence>
<evidence type="ECO:0000313" key="4">
    <source>
        <dbReference type="Proteomes" id="UP001368654"/>
    </source>
</evidence>
<proteinExistence type="predicted"/>
<dbReference type="RefSeq" id="WP_337336994.1">
    <property type="nucleotide sequence ID" value="NZ_JBBDGL010000001.1"/>
</dbReference>
<keyword evidence="4" id="KW-1185">Reference proteome</keyword>
<dbReference type="Pfam" id="PF14240">
    <property type="entry name" value="YHYH"/>
    <property type="match status" value="1"/>
</dbReference>
<feature type="chain" id="PRO_5045962903" evidence="1">
    <location>
        <begin position="30"/>
        <end position="314"/>
    </location>
</feature>
<dbReference type="PANTHER" id="PTHR30289">
    <property type="entry name" value="UNCHARACTERIZED PROTEIN YBCL-RELATED"/>
    <property type="match status" value="1"/>
</dbReference>
<dbReference type="PANTHER" id="PTHR30289:SF8">
    <property type="entry name" value="YHYH DOMAIN-CONTAINING PROTEIN"/>
    <property type="match status" value="1"/>
</dbReference>
<protein>
    <submittedName>
        <fullName evidence="3">YHYH protein</fullName>
    </submittedName>
</protein>
<organism evidence="3 4">
    <name type="scientific">Microbacterium marmarense</name>
    <dbReference type="NCBI Taxonomy" id="3122051"/>
    <lineage>
        <taxon>Bacteria</taxon>
        <taxon>Bacillati</taxon>
        <taxon>Actinomycetota</taxon>
        <taxon>Actinomycetes</taxon>
        <taxon>Micrococcales</taxon>
        <taxon>Microbacteriaceae</taxon>
        <taxon>Microbacterium</taxon>
    </lineage>
</organism>
<keyword evidence="1" id="KW-0732">Signal</keyword>
<dbReference type="EMBL" id="JBBDGL010000001">
    <property type="protein sequence ID" value="MEJ1154558.1"/>
    <property type="molecule type" value="Genomic_DNA"/>
</dbReference>
<feature type="domain" description="YHYH" evidence="2">
    <location>
        <begin position="124"/>
        <end position="299"/>
    </location>
</feature>
<gene>
    <name evidence="3" type="ORF">WDU96_02960</name>
</gene>
<accession>A0ABU8LQN1</accession>
<dbReference type="Proteomes" id="UP001368654">
    <property type="component" value="Unassembled WGS sequence"/>
</dbReference>
<feature type="signal peptide" evidence="1">
    <location>
        <begin position="1"/>
        <end position="29"/>
    </location>
</feature>
<evidence type="ECO:0000313" key="3">
    <source>
        <dbReference type="EMBL" id="MEJ1154558.1"/>
    </source>
</evidence>
<name>A0ABU8LQN1_9MICO</name>
<dbReference type="PROSITE" id="PS51257">
    <property type="entry name" value="PROKAR_LIPOPROTEIN"/>
    <property type="match status" value="1"/>
</dbReference>
<comment type="caution">
    <text evidence="3">The sequence shown here is derived from an EMBL/GenBank/DDBJ whole genome shotgun (WGS) entry which is preliminary data.</text>
</comment>
<dbReference type="InterPro" id="IPR025924">
    <property type="entry name" value="YHYH_dom"/>
</dbReference>
<reference evidence="3 4" key="1">
    <citation type="submission" date="2024-02" db="EMBL/GenBank/DDBJ databases">
        <authorList>
            <person name="Saticioglu I.B."/>
        </authorList>
    </citation>
    <scope>NUCLEOTIDE SEQUENCE [LARGE SCALE GENOMIC DNA]</scope>
    <source>
        <strain evidence="3 4">Mu-86</strain>
    </source>
</reference>